<keyword evidence="3" id="KW-1185">Reference proteome</keyword>
<proteinExistence type="predicted"/>
<feature type="region of interest" description="Disordered" evidence="1">
    <location>
        <begin position="1"/>
        <end position="140"/>
    </location>
</feature>
<organism evidence="2 3">
    <name type="scientific">Mycena pura</name>
    <dbReference type="NCBI Taxonomy" id="153505"/>
    <lineage>
        <taxon>Eukaryota</taxon>
        <taxon>Fungi</taxon>
        <taxon>Dikarya</taxon>
        <taxon>Basidiomycota</taxon>
        <taxon>Agaricomycotina</taxon>
        <taxon>Agaricomycetes</taxon>
        <taxon>Agaricomycetidae</taxon>
        <taxon>Agaricales</taxon>
        <taxon>Marasmiineae</taxon>
        <taxon>Mycenaceae</taxon>
        <taxon>Mycena</taxon>
    </lineage>
</organism>
<evidence type="ECO:0000313" key="3">
    <source>
        <dbReference type="Proteomes" id="UP001219525"/>
    </source>
</evidence>
<feature type="compositionally biased region" description="Low complexity" evidence="1">
    <location>
        <begin position="31"/>
        <end position="48"/>
    </location>
</feature>
<feature type="region of interest" description="Disordered" evidence="1">
    <location>
        <begin position="177"/>
        <end position="204"/>
    </location>
</feature>
<dbReference type="AlphaFoldDB" id="A0AAD6USA8"/>
<reference evidence="2" key="1">
    <citation type="submission" date="2023-03" db="EMBL/GenBank/DDBJ databases">
        <title>Massive genome expansion in bonnet fungi (Mycena s.s.) driven by repeated elements and novel gene families across ecological guilds.</title>
        <authorList>
            <consortium name="Lawrence Berkeley National Laboratory"/>
            <person name="Harder C.B."/>
            <person name="Miyauchi S."/>
            <person name="Viragh M."/>
            <person name="Kuo A."/>
            <person name="Thoen E."/>
            <person name="Andreopoulos B."/>
            <person name="Lu D."/>
            <person name="Skrede I."/>
            <person name="Drula E."/>
            <person name="Henrissat B."/>
            <person name="Morin E."/>
            <person name="Kohler A."/>
            <person name="Barry K."/>
            <person name="LaButti K."/>
            <person name="Morin E."/>
            <person name="Salamov A."/>
            <person name="Lipzen A."/>
            <person name="Mereny Z."/>
            <person name="Hegedus B."/>
            <person name="Baldrian P."/>
            <person name="Stursova M."/>
            <person name="Weitz H."/>
            <person name="Taylor A."/>
            <person name="Grigoriev I.V."/>
            <person name="Nagy L.G."/>
            <person name="Martin F."/>
            <person name="Kauserud H."/>
        </authorList>
    </citation>
    <scope>NUCLEOTIDE SEQUENCE</scope>
    <source>
        <strain evidence="2">9144</strain>
    </source>
</reference>
<accession>A0AAD6USA8</accession>
<name>A0AAD6USA8_9AGAR</name>
<sequence>MPSVLKDSGCETSTPFRAPRVASVEREAGGSRPTRPAAQSPRRAPRVASVEREAVLTPRVRLPGAEQYPGPSPPTGRNLPLRGSRVASCGGRRLRCKRRAAPYGSSAHPRGSRVASCGGGRLRRQPKAAPYGSSAHPRGSRVASCGRWAGVARHPNVGPHRGLGVPPSIVEVGGAWQSQGLRSRPSGRLANPESRGRGGIALGSQGEVRVRAPCNESWEGRRSTVGAYAHG</sequence>
<evidence type="ECO:0000256" key="1">
    <source>
        <dbReference type="SAM" id="MobiDB-lite"/>
    </source>
</evidence>
<dbReference type="EMBL" id="JARJCW010000107">
    <property type="protein sequence ID" value="KAJ7193510.1"/>
    <property type="molecule type" value="Genomic_DNA"/>
</dbReference>
<dbReference type="Proteomes" id="UP001219525">
    <property type="component" value="Unassembled WGS sequence"/>
</dbReference>
<comment type="caution">
    <text evidence="2">The sequence shown here is derived from an EMBL/GenBank/DDBJ whole genome shotgun (WGS) entry which is preliminary data.</text>
</comment>
<evidence type="ECO:0000313" key="2">
    <source>
        <dbReference type="EMBL" id="KAJ7193510.1"/>
    </source>
</evidence>
<protein>
    <submittedName>
        <fullName evidence="2">Uncharacterized protein</fullName>
    </submittedName>
</protein>
<gene>
    <name evidence="2" type="ORF">GGX14DRAFT_405417</name>
</gene>